<evidence type="ECO:0000313" key="2">
    <source>
        <dbReference type="Proteomes" id="UP000198851"/>
    </source>
</evidence>
<dbReference type="OrthoDB" id="9769264at2"/>
<accession>A0A1I4C1U1</accession>
<keyword evidence="2" id="KW-1185">Reference proteome</keyword>
<dbReference type="InterPro" id="IPR026337">
    <property type="entry name" value="AKG_HExxH"/>
</dbReference>
<evidence type="ECO:0000313" key="1">
    <source>
        <dbReference type="EMBL" id="SFK75022.1"/>
    </source>
</evidence>
<sequence length="329" mass="35637">MQDYISPNSQTISSLRASVQERLAVSLEHLLFDVFAAFNTGQISTQALKGTLDKECGFPSASVFALHGVLLKAALSQNVSKVPQAASALAGVLERSADRSTALQITPFGLPDLHNDDCWVLQDAFADDIGLTSDLRTPDKSLVMGAQSLIFQAVDLLKAAAPEWYHEFILLADQLLLAESSSDTHWFVGAAVFDAFGAVLLNPAALTDLPSTVMALIHESSHQQMFLYHLDDPIVLNPAEEGYPSPLRKEPRPMEGIFHAMWVSARMALAANALLTHNAAAEWHQDLTQQKLQAIGAFRDCEATVAAHGDLCEFGKTLFENARSAVNAI</sequence>
<name>A0A1I4C1U1_9RHOB</name>
<organism evidence="1 2">
    <name type="scientific">Shimia haliotis</name>
    <dbReference type="NCBI Taxonomy" id="1280847"/>
    <lineage>
        <taxon>Bacteria</taxon>
        <taxon>Pseudomonadati</taxon>
        <taxon>Pseudomonadota</taxon>
        <taxon>Alphaproteobacteria</taxon>
        <taxon>Rhodobacterales</taxon>
        <taxon>Roseobacteraceae</taxon>
    </lineage>
</organism>
<dbReference type="Proteomes" id="UP000198851">
    <property type="component" value="Unassembled WGS sequence"/>
</dbReference>
<protein>
    <submittedName>
        <fullName evidence="1">HEXXH motif-containing protein</fullName>
    </submittedName>
</protein>
<dbReference type="EMBL" id="FOSZ01000002">
    <property type="protein sequence ID" value="SFK75022.1"/>
    <property type="molecule type" value="Genomic_DNA"/>
</dbReference>
<dbReference type="NCBIfam" id="TIGR04267">
    <property type="entry name" value="mod_HExxH"/>
    <property type="match status" value="1"/>
</dbReference>
<dbReference type="AlphaFoldDB" id="A0A1I4C1U1"/>
<gene>
    <name evidence="1" type="ORF">SAMN04488036_1026</name>
</gene>
<dbReference type="RefSeq" id="WP_093321411.1">
    <property type="nucleotide sequence ID" value="NZ_FOSZ01000002.1"/>
</dbReference>
<reference evidence="2" key="1">
    <citation type="submission" date="2016-10" db="EMBL/GenBank/DDBJ databases">
        <authorList>
            <person name="Varghese N."/>
            <person name="Submissions S."/>
        </authorList>
    </citation>
    <scope>NUCLEOTIDE SEQUENCE [LARGE SCALE GENOMIC DNA]</scope>
    <source>
        <strain evidence="2">DSM 28453</strain>
    </source>
</reference>
<proteinExistence type="predicted"/>
<dbReference type="STRING" id="1280847.SAMN04488036_1026"/>